<sequence>MPAHLSDEMTGDKRQAVDTLSGRLSPSIPIDTGQRQSMIAPAKAA</sequence>
<name>A0A4R3L892_9BURK</name>
<feature type="compositionally biased region" description="Basic and acidic residues" evidence="1">
    <location>
        <begin position="1"/>
        <end position="16"/>
    </location>
</feature>
<evidence type="ECO:0000313" key="4">
    <source>
        <dbReference type="Proteomes" id="UP000295536"/>
    </source>
</evidence>
<dbReference type="Proteomes" id="UP000315577">
    <property type="component" value="Unassembled WGS sequence"/>
</dbReference>
<feature type="region of interest" description="Disordered" evidence="1">
    <location>
        <begin position="1"/>
        <end position="45"/>
    </location>
</feature>
<proteinExistence type="predicted"/>
<evidence type="ECO:0000313" key="2">
    <source>
        <dbReference type="EMBL" id="TCS95265.1"/>
    </source>
</evidence>
<dbReference type="EMBL" id="VJNC01000015">
    <property type="protein sequence ID" value="TSE19796.1"/>
    <property type="molecule type" value="Genomic_DNA"/>
</dbReference>
<keyword evidence="5" id="KW-1185">Reference proteome</keyword>
<dbReference type="EMBL" id="SMAH01000015">
    <property type="protein sequence ID" value="TCS95265.1"/>
    <property type="molecule type" value="Genomic_DNA"/>
</dbReference>
<protein>
    <submittedName>
        <fullName evidence="2">Uncharacterized protein</fullName>
    </submittedName>
</protein>
<evidence type="ECO:0000256" key="1">
    <source>
        <dbReference type="SAM" id="MobiDB-lite"/>
    </source>
</evidence>
<gene>
    <name evidence="2" type="ORF">EDC36_11512</name>
    <name evidence="3" type="ORF">Tigna_02125</name>
</gene>
<organism evidence="2 4">
    <name type="scientific">Tepidimonas ignava</name>
    <dbReference type="NCBI Taxonomy" id="114249"/>
    <lineage>
        <taxon>Bacteria</taxon>
        <taxon>Pseudomonadati</taxon>
        <taxon>Pseudomonadota</taxon>
        <taxon>Betaproteobacteria</taxon>
        <taxon>Burkholderiales</taxon>
        <taxon>Tepidimonas</taxon>
    </lineage>
</organism>
<comment type="caution">
    <text evidence="2">The sequence shown here is derived from an EMBL/GenBank/DDBJ whole genome shotgun (WGS) entry which is preliminary data.</text>
</comment>
<dbReference type="AlphaFoldDB" id="A0A4R3L892"/>
<dbReference type="Proteomes" id="UP000295536">
    <property type="component" value="Unassembled WGS sequence"/>
</dbReference>
<reference evidence="3 5" key="2">
    <citation type="submission" date="2019-07" db="EMBL/GenBank/DDBJ databases">
        <title>Tepidimonas ignava SPS-1037 draft genome.</title>
        <authorList>
            <person name="Da Costa M.S."/>
            <person name="Froufe H.J.C."/>
            <person name="Egas C."/>
            <person name="Albuquerque L."/>
        </authorList>
    </citation>
    <scope>NUCLEOTIDE SEQUENCE [LARGE SCALE GENOMIC DNA]</scope>
    <source>
        <strain evidence="3 5">SPS-1037</strain>
    </source>
</reference>
<reference evidence="2 4" key="1">
    <citation type="submission" date="2019-03" db="EMBL/GenBank/DDBJ databases">
        <title>Genomic Encyclopedia of Type Strains, Phase IV (KMG-IV): sequencing the most valuable type-strain genomes for metagenomic binning, comparative biology and taxonomic classification.</title>
        <authorList>
            <person name="Goeker M."/>
        </authorList>
    </citation>
    <scope>NUCLEOTIDE SEQUENCE [LARGE SCALE GENOMIC DNA]</scope>
    <source>
        <strain evidence="2 4">DSM 12034</strain>
    </source>
</reference>
<evidence type="ECO:0000313" key="5">
    <source>
        <dbReference type="Proteomes" id="UP000315577"/>
    </source>
</evidence>
<evidence type="ECO:0000313" key="3">
    <source>
        <dbReference type="EMBL" id="TSE19796.1"/>
    </source>
</evidence>
<accession>A0A4R3L892</accession>